<dbReference type="RefSeq" id="WP_344302725.1">
    <property type="nucleotide sequence ID" value="NZ_BAAAQQ010000003.1"/>
</dbReference>
<keyword evidence="1" id="KW-0812">Transmembrane</keyword>
<organism evidence="2 3">
    <name type="scientific">Nocardioides bigeumensis</name>
    <dbReference type="NCBI Taxonomy" id="433657"/>
    <lineage>
        <taxon>Bacteria</taxon>
        <taxon>Bacillati</taxon>
        <taxon>Actinomycetota</taxon>
        <taxon>Actinomycetes</taxon>
        <taxon>Propionibacteriales</taxon>
        <taxon>Nocardioidaceae</taxon>
        <taxon>Nocardioides</taxon>
    </lineage>
</organism>
<keyword evidence="1" id="KW-1133">Transmembrane helix</keyword>
<evidence type="ECO:0008006" key="4">
    <source>
        <dbReference type="Google" id="ProtNLM"/>
    </source>
</evidence>
<dbReference type="EMBL" id="BAAAQQ010000003">
    <property type="protein sequence ID" value="GAA2119161.1"/>
    <property type="molecule type" value="Genomic_DNA"/>
</dbReference>
<dbReference type="Proteomes" id="UP001500575">
    <property type="component" value="Unassembled WGS sequence"/>
</dbReference>
<name>A0ABP5JK52_9ACTN</name>
<sequence length="110" mass="11590">MARDLYADDLAPEGVPGARAARWSIVLGAVLFAVFAVLTVASLAGSAIADDGSWMHLILGLALLIAVCIAMAAFVMAVSARVQKQTSMLLWLPLLALPGLVAYITFSNRF</sequence>
<protein>
    <recommendedName>
        <fullName evidence="4">DUF805 domain-containing protein</fullName>
    </recommendedName>
</protein>
<keyword evidence="1" id="KW-0472">Membrane</keyword>
<gene>
    <name evidence="2" type="ORF">GCM10009843_11650</name>
</gene>
<reference evidence="3" key="1">
    <citation type="journal article" date="2019" name="Int. J. Syst. Evol. Microbiol.">
        <title>The Global Catalogue of Microorganisms (GCM) 10K type strain sequencing project: providing services to taxonomists for standard genome sequencing and annotation.</title>
        <authorList>
            <consortium name="The Broad Institute Genomics Platform"/>
            <consortium name="The Broad Institute Genome Sequencing Center for Infectious Disease"/>
            <person name="Wu L."/>
            <person name="Ma J."/>
        </authorList>
    </citation>
    <scope>NUCLEOTIDE SEQUENCE [LARGE SCALE GENOMIC DNA]</scope>
    <source>
        <strain evidence="3">JCM 16021</strain>
    </source>
</reference>
<feature type="transmembrane region" description="Helical" evidence="1">
    <location>
        <begin position="54"/>
        <end position="76"/>
    </location>
</feature>
<evidence type="ECO:0000256" key="1">
    <source>
        <dbReference type="SAM" id="Phobius"/>
    </source>
</evidence>
<keyword evidence="3" id="KW-1185">Reference proteome</keyword>
<evidence type="ECO:0000313" key="2">
    <source>
        <dbReference type="EMBL" id="GAA2119161.1"/>
    </source>
</evidence>
<accession>A0ABP5JK52</accession>
<evidence type="ECO:0000313" key="3">
    <source>
        <dbReference type="Proteomes" id="UP001500575"/>
    </source>
</evidence>
<proteinExistence type="predicted"/>
<feature type="transmembrane region" description="Helical" evidence="1">
    <location>
        <begin position="88"/>
        <end position="106"/>
    </location>
</feature>
<feature type="transmembrane region" description="Helical" evidence="1">
    <location>
        <begin position="25"/>
        <end position="48"/>
    </location>
</feature>
<comment type="caution">
    <text evidence="2">The sequence shown here is derived from an EMBL/GenBank/DDBJ whole genome shotgun (WGS) entry which is preliminary data.</text>
</comment>